<evidence type="ECO:0008006" key="3">
    <source>
        <dbReference type="Google" id="ProtNLM"/>
    </source>
</evidence>
<dbReference type="PANTHER" id="PTHR14097:SF9">
    <property type="entry name" value="EPIMERASE, PUTATIVE (AFU_ORTHOLOGUE AFUA_8G07320)-RELATED"/>
    <property type="match status" value="1"/>
</dbReference>
<reference evidence="1 2" key="1">
    <citation type="submission" date="2020-03" db="EMBL/GenBank/DDBJ databases">
        <title>Draft Genome Sequence of Cudoniella acicularis.</title>
        <authorList>
            <person name="Buettner E."/>
            <person name="Kellner H."/>
        </authorList>
    </citation>
    <scope>NUCLEOTIDE SEQUENCE [LARGE SCALE GENOMIC DNA]</scope>
    <source>
        <strain evidence="1 2">DSM 108380</strain>
    </source>
</reference>
<evidence type="ECO:0000313" key="2">
    <source>
        <dbReference type="Proteomes" id="UP000566819"/>
    </source>
</evidence>
<dbReference type="AlphaFoldDB" id="A0A8H4RDY5"/>
<evidence type="ECO:0000313" key="1">
    <source>
        <dbReference type="EMBL" id="KAF4626949.1"/>
    </source>
</evidence>
<dbReference type="Gene3D" id="3.40.50.720">
    <property type="entry name" value="NAD(P)-binding Rossmann-like Domain"/>
    <property type="match status" value="1"/>
</dbReference>
<sequence>MKLILAGSTGHLATEIIRQALPNPAITSLICLARRNTTLPPNTSSGPNLSKFENKFKSVICSNFTSYSEDVKKELEGAGGCICRLIAVTPAKLNTMPFEETRKICQDYAAYGIETMAPLASTTKPFRFIYVSGVNAERDQAKKPWILGEYSLMRGKTESLILSHAASSNNTIQACVAKPGLIDVPGLDSFTAGIGKTILRTVVGLPKVDVRQISACLVDQAVKGFEKETLLNEDLVRIGEMLLADQENETS</sequence>
<keyword evidence="2" id="KW-1185">Reference proteome</keyword>
<name>A0A8H4RDY5_9HELO</name>
<comment type="caution">
    <text evidence="1">The sequence shown here is derived from an EMBL/GenBank/DDBJ whole genome shotgun (WGS) entry which is preliminary data.</text>
</comment>
<organism evidence="1 2">
    <name type="scientific">Cudoniella acicularis</name>
    <dbReference type="NCBI Taxonomy" id="354080"/>
    <lineage>
        <taxon>Eukaryota</taxon>
        <taxon>Fungi</taxon>
        <taxon>Dikarya</taxon>
        <taxon>Ascomycota</taxon>
        <taxon>Pezizomycotina</taxon>
        <taxon>Leotiomycetes</taxon>
        <taxon>Helotiales</taxon>
        <taxon>Tricladiaceae</taxon>
        <taxon>Cudoniella</taxon>
    </lineage>
</organism>
<dbReference type="Proteomes" id="UP000566819">
    <property type="component" value="Unassembled WGS sequence"/>
</dbReference>
<dbReference type="EMBL" id="JAAMPI010001054">
    <property type="protein sequence ID" value="KAF4626949.1"/>
    <property type="molecule type" value="Genomic_DNA"/>
</dbReference>
<proteinExistence type="predicted"/>
<dbReference type="PANTHER" id="PTHR14097">
    <property type="entry name" value="OXIDOREDUCTASE HTATIP2"/>
    <property type="match status" value="1"/>
</dbReference>
<dbReference type="SUPFAM" id="SSF51735">
    <property type="entry name" value="NAD(P)-binding Rossmann-fold domains"/>
    <property type="match status" value="1"/>
</dbReference>
<dbReference type="InterPro" id="IPR036291">
    <property type="entry name" value="NAD(P)-bd_dom_sf"/>
</dbReference>
<accession>A0A8H4RDY5</accession>
<gene>
    <name evidence="1" type="ORF">G7Y89_g11207</name>
</gene>
<protein>
    <recommendedName>
        <fullName evidence="3">NAD(P)-binding domain-containing protein</fullName>
    </recommendedName>
</protein>
<dbReference type="OrthoDB" id="3535423at2759"/>